<organism evidence="1 2">
    <name type="scientific">Usitatibacter palustris</name>
    <dbReference type="NCBI Taxonomy" id="2732487"/>
    <lineage>
        <taxon>Bacteria</taxon>
        <taxon>Pseudomonadati</taxon>
        <taxon>Pseudomonadota</taxon>
        <taxon>Betaproteobacteria</taxon>
        <taxon>Nitrosomonadales</taxon>
        <taxon>Usitatibacteraceae</taxon>
        <taxon>Usitatibacter</taxon>
    </lineage>
</organism>
<evidence type="ECO:0000313" key="1">
    <source>
        <dbReference type="EMBL" id="QJR13976.1"/>
    </source>
</evidence>
<reference evidence="1 2" key="1">
    <citation type="submission" date="2020-04" db="EMBL/GenBank/DDBJ databases">
        <title>Usitatibacter rugosus gen. nov., sp. nov. and Usitatibacter palustris sp. nov., novel members of Usitatibacteraceae fam. nov. within the order Nitrosomonadales isolated from soil.</title>
        <authorList>
            <person name="Huber K.J."/>
            <person name="Neumann-Schaal M."/>
            <person name="Geppert A."/>
            <person name="Luckner M."/>
            <person name="Wanner G."/>
            <person name="Overmann J."/>
        </authorList>
    </citation>
    <scope>NUCLEOTIDE SEQUENCE [LARGE SCALE GENOMIC DNA]</scope>
    <source>
        <strain evidence="1 2">Swamp67</strain>
    </source>
</reference>
<dbReference type="Proteomes" id="UP000503096">
    <property type="component" value="Chromosome"/>
</dbReference>
<dbReference type="KEGG" id="upl:DSM104440_00768"/>
<evidence type="ECO:0000313" key="2">
    <source>
        <dbReference type="Proteomes" id="UP000503096"/>
    </source>
</evidence>
<dbReference type="RefSeq" id="WP_171160772.1">
    <property type="nucleotide sequence ID" value="NZ_CP053073.1"/>
</dbReference>
<keyword evidence="2" id="KW-1185">Reference proteome</keyword>
<dbReference type="InParanoid" id="A0A6M4H369"/>
<proteinExistence type="predicted"/>
<dbReference type="EMBL" id="CP053073">
    <property type="protein sequence ID" value="QJR13976.1"/>
    <property type="molecule type" value="Genomic_DNA"/>
</dbReference>
<name>A0A6M4H369_9PROT</name>
<gene>
    <name evidence="1" type="ORF">DSM104440_00768</name>
</gene>
<dbReference type="AlphaFoldDB" id="A0A6M4H369"/>
<protein>
    <submittedName>
        <fullName evidence="1">Uncharacterized protein</fullName>
    </submittedName>
</protein>
<accession>A0A6M4H369</accession>
<sequence>MGLFGKLFSKDPTADWPPPEGRLPAFDPSTGKFGPLRFGDPLEAARALGKPLSYEGGTNMAILKYASGVTLDFEDGKFVNLCFNTAPEVAAHGGQRPAVGSVGGLPVSEATTPEDAIGWMGEPDEREEDADDDSIAFTYRRGKITIYFEFEKDVGLSFLDITADD</sequence>